<proteinExistence type="predicted"/>
<protein>
    <submittedName>
        <fullName evidence="1">Uncharacterized protein</fullName>
    </submittedName>
</protein>
<name>A0A7R8WRG3_9CRUS</name>
<gene>
    <name evidence="1" type="ORF">CTOB1V02_LOCUS11477</name>
</gene>
<dbReference type="EMBL" id="OB666716">
    <property type="protein sequence ID" value="CAD7233656.1"/>
    <property type="molecule type" value="Genomic_DNA"/>
</dbReference>
<sequence length="139" mass="15962">MTSTRFKVIDADDNGPEIHGSDGQLTMDVEFKINNKLRKHLVKDAQIRYVEDLRGWANILEGIVIEDKDTTLVNKYTPEVFDDNQGIFDAQLIRQSFNQNTQISLDLILKRDYPWGLEDYGFSVRIKDASLNNESIPEA</sequence>
<accession>A0A7R8WRG3</accession>
<reference evidence="1" key="1">
    <citation type="submission" date="2020-11" db="EMBL/GenBank/DDBJ databases">
        <authorList>
            <person name="Tran Van P."/>
        </authorList>
    </citation>
    <scope>NUCLEOTIDE SEQUENCE</scope>
</reference>
<evidence type="ECO:0000313" key="1">
    <source>
        <dbReference type="EMBL" id="CAD7233656.1"/>
    </source>
</evidence>
<dbReference type="AlphaFoldDB" id="A0A7R8WRG3"/>
<feature type="non-terminal residue" evidence="1">
    <location>
        <position position="1"/>
    </location>
</feature>
<organism evidence="1">
    <name type="scientific">Cyprideis torosa</name>
    <dbReference type="NCBI Taxonomy" id="163714"/>
    <lineage>
        <taxon>Eukaryota</taxon>
        <taxon>Metazoa</taxon>
        <taxon>Ecdysozoa</taxon>
        <taxon>Arthropoda</taxon>
        <taxon>Crustacea</taxon>
        <taxon>Oligostraca</taxon>
        <taxon>Ostracoda</taxon>
        <taxon>Podocopa</taxon>
        <taxon>Podocopida</taxon>
        <taxon>Cytherocopina</taxon>
        <taxon>Cytheroidea</taxon>
        <taxon>Cytherideidae</taxon>
        <taxon>Cyprideis</taxon>
    </lineage>
</organism>